<evidence type="ECO:0000313" key="3">
    <source>
        <dbReference type="Proteomes" id="UP001153269"/>
    </source>
</evidence>
<gene>
    <name evidence="2" type="ORF">PLEPLA_LOCUS1579</name>
</gene>
<proteinExistence type="predicted"/>
<dbReference type="AlphaFoldDB" id="A0A9N7TJY1"/>
<feature type="compositionally biased region" description="Polar residues" evidence="1">
    <location>
        <begin position="95"/>
        <end position="104"/>
    </location>
</feature>
<reference evidence="2" key="1">
    <citation type="submission" date="2020-03" db="EMBL/GenBank/DDBJ databases">
        <authorList>
            <person name="Weist P."/>
        </authorList>
    </citation>
    <scope>NUCLEOTIDE SEQUENCE</scope>
</reference>
<dbReference type="Proteomes" id="UP001153269">
    <property type="component" value="Unassembled WGS sequence"/>
</dbReference>
<evidence type="ECO:0000313" key="2">
    <source>
        <dbReference type="EMBL" id="CAB1413876.1"/>
    </source>
</evidence>
<comment type="caution">
    <text evidence="2">The sequence shown here is derived from an EMBL/GenBank/DDBJ whole genome shotgun (WGS) entry which is preliminary data.</text>
</comment>
<accession>A0A9N7TJY1</accession>
<protein>
    <submittedName>
        <fullName evidence="2">Uncharacterized protein</fullName>
    </submittedName>
</protein>
<feature type="region of interest" description="Disordered" evidence="1">
    <location>
        <begin position="74"/>
        <end position="104"/>
    </location>
</feature>
<dbReference type="EMBL" id="CADEAL010000076">
    <property type="protein sequence ID" value="CAB1413876.1"/>
    <property type="molecule type" value="Genomic_DNA"/>
</dbReference>
<keyword evidence="3" id="KW-1185">Reference proteome</keyword>
<sequence length="104" mass="11634">MVSILCSVVMETHGTLVDRFSETAPGERGQTLQYKLVVTRPISRDLFLRVPCAELLCLSKPLLARGSRGQFHTIFPQGSLRSPPKHPLLDHKLLSQSTLDRNPQ</sequence>
<name>A0A9N7TJY1_PLEPL</name>
<evidence type="ECO:0000256" key="1">
    <source>
        <dbReference type="SAM" id="MobiDB-lite"/>
    </source>
</evidence>
<organism evidence="2 3">
    <name type="scientific">Pleuronectes platessa</name>
    <name type="common">European plaice</name>
    <dbReference type="NCBI Taxonomy" id="8262"/>
    <lineage>
        <taxon>Eukaryota</taxon>
        <taxon>Metazoa</taxon>
        <taxon>Chordata</taxon>
        <taxon>Craniata</taxon>
        <taxon>Vertebrata</taxon>
        <taxon>Euteleostomi</taxon>
        <taxon>Actinopterygii</taxon>
        <taxon>Neopterygii</taxon>
        <taxon>Teleostei</taxon>
        <taxon>Neoteleostei</taxon>
        <taxon>Acanthomorphata</taxon>
        <taxon>Carangaria</taxon>
        <taxon>Pleuronectiformes</taxon>
        <taxon>Pleuronectoidei</taxon>
        <taxon>Pleuronectidae</taxon>
        <taxon>Pleuronectes</taxon>
    </lineage>
</organism>